<evidence type="ECO:0000313" key="2">
    <source>
        <dbReference type="Proteomes" id="UP000076798"/>
    </source>
</evidence>
<sequence>MTGQFVTLPLDVFAEIAAWLVGLGDLVHLAQTCSRIWNLSLTSRQYWSETPEIVAIALPTGHALSTVPVDQIYALAARATSLQSTPLQELMIPKRQSCYEPNGVGHNVEFLHSPANSWYLDHCGNTVTIRRAEKGWDDIFCDTGFPSNHHSFIGPAAGQGMLWVGFIQKWLVEGPSPESPLSWEFTGFKLRFPNERGPPTAPTVEEKIRIELPKFPAIHNIQLNDSMFFALSQDRHSIQLVDLTNRSGVNLRLRKYMTNWALVGRDSPISFTIVIESARFFIYISGTDRETLDFRSQYYIANFPANGKTDSNCNALTSSGITWRNDVLDVTHSYELPEYPQQLPPLPPILPEGAVRLSILRSGSFYLHEDRILAFETDENDLQRIKDFPCFFGGPSETGDFLCRPNQISLAGPRNSIHKGVRLYRFAPPDDIPDDHKYSVDAFDHHNLMAFIAVIGRRGGEQSRKLYKVIY</sequence>
<organism evidence="1 2">
    <name type="scientific">Sistotremastrum suecicum HHB10207 ss-3</name>
    <dbReference type="NCBI Taxonomy" id="1314776"/>
    <lineage>
        <taxon>Eukaryota</taxon>
        <taxon>Fungi</taxon>
        <taxon>Dikarya</taxon>
        <taxon>Basidiomycota</taxon>
        <taxon>Agaricomycotina</taxon>
        <taxon>Agaricomycetes</taxon>
        <taxon>Sistotremastrales</taxon>
        <taxon>Sistotremastraceae</taxon>
        <taxon>Sistotremastrum</taxon>
    </lineage>
</organism>
<accession>A0A165YUG8</accession>
<keyword evidence="2" id="KW-1185">Reference proteome</keyword>
<proteinExistence type="predicted"/>
<dbReference type="OrthoDB" id="3018431at2759"/>
<evidence type="ECO:0008006" key="3">
    <source>
        <dbReference type="Google" id="ProtNLM"/>
    </source>
</evidence>
<evidence type="ECO:0000313" key="1">
    <source>
        <dbReference type="EMBL" id="KZT33619.1"/>
    </source>
</evidence>
<dbReference type="EMBL" id="KV428229">
    <property type="protein sequence ID" value="KZT33619.1"/>
    <property type="molecule type" value="Genomic_DNA"/>
</dbReference>
<dbReference type="Proteomes" id="UP000076798">
    <property type="component" value="Unassembled WGS sequence"/>
</dbReference>
<reference evidence="1 2" key="1">
    <citation type="journal article" date="2016" name="Mol. Biol. Evol.">
        <title>Comparative Genomics of Early-Diverging Mushroom-Forming Fungi Provides Insights into the Origins of Lignocellulose Decay Capabilities.</title>
        <authorList>
            <person name="Nagy L.G."/>
            <person name="Riley R."/>
            <person name="Tritt A."/>
            <person name="Adam C."/>
            <person name="Daum C."/>
            <person name="Floudas D."/>
            <person name="Sun H."/>
            <person name="Yadav J.S."/>
            <person name="Pangilinan J."/>
            <person name="Larsson K.H."/>
            <person name="Matsuura K."/>
            <person name="Barry K."/>
            <person name="Labutti K."/>
            <person name="Kuo R."/>
            <person name="Ohm R.A."/>
            <person name="Bhattacharya S.S."/>
            <person name="Shirouzu T."/>
            <person name="Yoshinaga Y."/>
            <person name="Martin F.M."/>
            <person name="Grigoriev I.V."/>
            <person name="Hibbett D.S."/>
        </authorList>
    </citation>
    <scope>NUCLEOTIDE SEQUENCE [LARGE SCALE GENOMIC DNA]</scope>
    <source>
        <strain evidence="1 2">HHB10207 ss-3</strain>
    </source>
</reference>
<protein>
    <recommendedName>
        <fullName evidence="3">F-box domain-containing protein</fullName>
    </recommendedName>
</protein>
<gene>
    <name evidence="1" type="ORF">SISSUDRAFT_1054007</name>
</gene>
<dbReference type="AlphaFoldDB" id="A0A165YUG8"/>
<name>A0A165YUG8_9AGAM</name>